<dbReference type="InterPro" id="IPR011011">
    <property type="entry name" value="Znf_FYVE_PHD"/>
</dbReference>
<reference evidence="4" key="2">
    <citation type="submission" date="2009-11" db="EMBL/GenBank/DDBJ databases">
        <title>The Genome Sequence of Allomyces macrogynus strain ATCC 38327.</title>
        <authorList>
            <consortium name="The Broad Institute Genome Sequencing Platform"/>
            <person name="Russ C."/>
            <person name="Cuomo C."/>
            <person name="Shea T."/>
            <person name="Young S.K."/>
            <person name="Zeng Q."/>
            <person name="Koehrsen M."/>
            <person name="Haas B."/>
            <person name="Borodovsky M."/>
            <person name="Guigo R."/>
            <person name="Alvarado L."/>
            <person name="Berlin A."/>
            <person name="Borenstein D."/>
            <person name="Chen Z."/>
            <person name="Engels R."/>
            <person name="Freedman E."/>
            <person name="Gellesch M."/>
            <person name="Goldberg J."/>
            <person name="Griggs A."/>
            <person name="Gujja S."/>
            <person name="Heiman D."/>
            <person name="Hepburn T."/>
            <person name="Howarth C."/>
            <person name="Jen D."/>
            <person name="Larson L."/>
            <person name="Lewis B."/>
            <person name="Mehta T."/>
            <person name="Park D."/>
            <person name="Pearson M."/>
            <person name="Roberts A."/>
            <person name="Saif S."/>
            <person name="Shenoy N."/>
            <person name="Sisk P."/>
            <person name="Stolte C."/>
            <person name="Sykes S."/>
            <person name="Walk T."/>
            <person name="White J."/>
            <person name="Yandava C."/>
            <person name="Burger G."/>
            <person name="Gray M.W."/>
            <person name="Holland P.W.H."/>
            <person name="King N."/>
            <person name="Lang F.B.F."/>
            <person name="Roger A.J."/>
            <person name="Ruiz-Trillo I."/>
            <person name="Lander E."/>
            <person name="Nusbaum C."/>
        </authorList>
    </citation>
    <scope>NUCLEOTIDE SEQUENCE [LARGE SCALE GENOMIC DNA]</scope>
    <source>
        <strain evidence="4">ATCC 38327</strain>
    </source>
</reference>
<dbReference type="SUPFAM" id="SSF57903">
    <property type="entry name" value="FYVE/PHD zinc finger"/>
    <property type="match status" value="1"/>
</dbReference>
<feature type="compositionally biased region" description="Low complexity" evidence="2">
    <location>
        <begin position="156"/>
        <end position="176"/>
    </location>
</feature>
<organism evidence="3 4">
    <name type="scientific">Allomyces macrogynus (strain ATCC 38327)</name>
    <name type="common">Allomyces javanicus var. macrogynus</name>
    <dbReference type="NCBI Taxonomy" id="578462"/>
    <lineage>
        <taxon>Eukaryota</taxon>
        <taxon>Fungi</taxon>
        <taxon>Fungi incertae sedis</taxon>
        <taxon>Blastocladiomycota</taxon>
        <taxon>Blastocladiomycetes</taxon>
        <taxon>Blastocladiales</taxon>
        <taxon>Blastocladiaceae</taxon>
        <taxon>Allomyces</taxon>
    </lineage>
</organism>
<feature type="region of interest" description="Disordered" evidence="2">
    <location>
        <begin position="1"/>
        <end position="40"/>
    </location>
</feature>
<dbReference type="GO" id="GO:0006325">
    <property type="term" value="P:chromatin organization"/>
    <property type="evidence" value="ECO:0007669"/>
    <property type="project" value="UniProtKB-KW"/>
</dbReference>
<keyword evidence="4" id="KW-1185">Reference proteome</keyword>
<dbReference type="CDD" id="cd15550">
    <property type="entry name" value="PHD_MLL5"/>
    <property type="match status" value="1"/>
</dbReference>
<protein>
    <submittedName>
        <fullName evidence="3">Uncharacterized protein</fullName>
    </submittedName>
</protein>
<dbReference type="Gene3D" id="3.30.40.10">
    <property type="entry name" value="Zinc/RING finger domain, C3HC4 (zinc finger)"/>
    <property type="match status" value="1"/>
</dbReference>
<dbReference type="OMA" id="HRENEPE"/>
<feature type="compositionally biased region" description="Low complexity" evidence="2">
    <location>
        <begin position="229"/>
        <end position="238"/>
    </location>
</feature>
<evidence type="ECO:0000256" key="2">
    <source>
        <dbReference type="SAM" id="MobiDB-lite"/>
    </source>
</evidence>
<proteinExistence type="predicted"/>
<dbReference type="PANTHER" id="PTHR46462">
    <property type="entry name" value="UPSET, ISOFORM A"/>
    <property type="match status" value="1"/>
</dbReference>
<feature type="region of interest" description="Disordered" evidence="2">
    <location>
        <begin position="55"/>
        <end position="252"/>
    </location>
</feature>
<reference evidence="3 4" key="1">
    <citation type="submission" date="2009-11" db="EMBL/GenBank/DDBJ databases">
        <title>Annotation of Allomyces macrogynus ATCC 38327.</title>
        <authorList>
            <consortium name="The Broad Institute Genome Sequencing Platform"/>
            <person name="Russ C."/>
            <person name="Cuomo C."/>
            <person name="Burger G."/>
            <person name="Gray M.W."/>
            <person name="Holland P.W.H."/>
            <person name="King N."/>
            <person name="Lang F.B.F."/>
            <person name="Roger A.J."/>
            <person name="Ruiz-Trillo I."/>
            <person name="Young S.K."/>
            <person name="Zeng Q."/>
            <person name="Gargeya S."/>
            <person name="Fitzgerald M."/>
            <person name="Haas B."/>
            <person name="Abouelleil A."/>
            <person name="Alvarado L."/>
            <person name="Arachchi H.M."/>
            <person name="Berlin A."/>
            <person name="Chapman S.B."/>
            <person name="Gearin G."/>
            <person name="Goldberg J."/>
            <person name="Griggs A."/>
            <person name="Gujja S."/>
            <person name="Hansen M."/>
            <person name="Heiman D."/>
            <person name="Howarth C."/>
            <person name="Larimer J."/>
            <person name="Lui A."/>
            <person name="MacDonald P.J.P."/>
            <person name="McCowen C."/>
            <person name="Montmayeur A."/>
            <person name="Murphy C."/>
            <person name="Neiman D."/>
            <person name="Pearson M."/>
            <person name="Priest M."/>
            <person name="Roberts A."/>
            <person name="Saif S."/>
            <person name="Shea T."/>
            <person name="Sisk P."/>
            <person name="Stolte C."/>
            <person name="Sykes S."/>
            <person name="Wortman J."/>
            <person name="Nusbaum C."/>
            <person name="Birren B."/>
        </authorList>
    </citation>
    <scope>NUCLEOTIDE SEQUENCE [LARGE SCALE GENOMIC DNA]</scope>
    <source>
        <strain evidence="3 4">ATCC 38327</strain>
    </source>
</reference>
<accession>A0A0L0T604</accession>
<dbReference type="OrthoDB" id="79252at2759"/>
<feature type="compositionally biased region" description="Polar residues" evidence="2">
    <location>
        <begin position="207"/>
        <end position="218"/>
    </location>
</feature>
<dbReference type="GO" id="GO:0070210">
    <property type="term" value="C:Rpd3L-Expanded complex"/>
    <property type="evidence" value="ECO:0007669"/>
    <property type="project" value="TreeGrafter"/>
</dbReference>
<dbReference type="GO" id="GO:0034967">
    <property type="term" value="C:Set3 complex"/>
    <property type="evidence" value="ECO:0007669"/>
    <property type="project" value="TreeGrafter"/>
</dbReference>
<dbReference type="Pfam" id="PF20826">
    <property type="entry name" value="PHD_5"/>
    <property type="match status" value="1"/>
</dbReference>
<dbReference type="GO" id="GO:0006355">
    <property type="term" value="P:regulation of DNA-templated transcription"/>
    <property type="evidence" value="ECO:0007669"/>
    <property type="project" value="TreeGrafter"/>
</dbReference>
<feature type="compositionally biased region" description="Low complexity" evidence="2">
    <location>
        <begin position="20"/>
        <end position="40"/>
    </location>
</feature>
<evidence type="ECO:0000313" key="4">
    <source>
        <dbReference type="Proteomes" id="UP000054350"/>
    </source>
</evidence>
<dbReference type="AlphaFoldDB" id="A0A0L0T604"/>
<gene>
    <name evidence="3" type="ORF">AMAG_20252</name>
</gene>
<evidence type="ECO:0000313" key="3">
    <source>
        <dbReference type="EMBL" id="KNE70185.1"/>
    </source>
</evidence>
<sequence>MDPPAARAPAPVPAPPPPSSASLPARPPAATAGPTPPSAAVVTALGAEPVVVLPTAAPVFPPPPSHHSHRHSLSQVLAYPYTAGPRHATVPSAMPSSSSSSSSSPAVPTVRRPAAGGPAAARAPDGGKRPRTATAPSAGAADGYDDIDAPARKMLKLASSPSPSPLSSLASPLESPIPGNRASTTAGAASAPHLPGPSSSNSSSNSTGPTVAPTSSGGSKPVVGRTRQPASGPSSGARPLPPPLPLHPDEAAGLEDTGEIRCICGYTDDDGYTIQCDRCLVWQHASCVGIHRENEPEHYYCDPVPAA</sequence>
<feature type="compositionally biased region" description="Pro residues" evidence="2">
    <location>
        <begin position="10"/>
        <end position="19"/>
    </location>
</feature>
<dbReference type="InterPro" id="IPR013083">
    <property type="entry name" value="Znf_RING/FYVE/PHD"/>
</dbReference>
<dbReference type="PANTHER" id="PTHR46462:SF3">
    <property type="entry name" value="UPSET, ISOFORM A"/>
    <property type="match status" value="1"/>
</dbReference>
<keyword evidence="1" id="KW-0156">Chromatin regulator</keyword>
<name>A0A0L0T604_ALLM3</name>
<dbReference type="VEuPathDB" id="FungiDB:AMAG_20252"/>
<dbReference type="eggNOG" id="KOG1844">
    <property type="taxonomic scope" value="Eukaryota"/>
</dbReference>
<evidence type="ECO:0000256" key="1">
    <source>
        <dbReference type="ARBA" id="ARBA00022853"/>
    </source>
</evidence>
<dbReference type="STRING" id="578462.A0A0L0T604"/>
<dbReference type="Proteomes" id="UP000054350">
    <property type="component" value="Unassembled WGS sequence"/>
</dbReference>
<dbReference type="EMBL" id="GG745364">
    <property type="protein sequence ID" value="KNE70185.1"/>
    <property type="molecule type" value="Genomic_DNA"/>
</dbReference>
<feature type="compositionally biased region" description="Low complexity" evidence="2">
    <location>
        <begin position="111"/>
        <end position="124"/>
    </location>
</feature>